<name>A0ABR2K573_9EUKA</name>
<evidence type="ECO:0000313" key="1">
    <source>
        <dbReference type="EMBL" id="KAK8886275.1"/>
    </source>
</evidence>
<keyword evidence="2" id="KW-1185">Reference proteome</keyword>
<protein>
    <submittedName>
        <fullName evidence="1">Uncharacterized protein</fullName>
    </submittedName>
</protein>
<reference evidence="1 2" key="1">
    <citation type="submission" date="2024-04" db="EMBL/GenBank/DDBJ databases">
        <title>Tritrichomonas musculus Genome.</title>
        <authorList>
            <person name="Alves-Ferreira E."/>
            <person name="Grigg M."/>
            <person name="Lorenzi H."/>
            <person name="Galac M."/>
        </authorList>
    </citation>
    <scope>NUCLEOTIDE SEQUENCE [LARGE SCALE GENOMIC DNA]</scope>
    <source>
        <strain evidence="1 2">EAF2021</strain>
    </source>
</reference>
<accession>A0ABR2K573</accession>
<dbReference type="Proteomes" id="UP001470230">
    <property type="component" value="Unassembled WGS sequence"/>
</dbReference>
<gene>
    <name evidence="1" type="ORF">M9Y10_041736</name>
</gene>
<dbReference type="EMBL" id="JAPFFF010000007">
    <property type="protein sequence ID" value="KAK8886275.1"/>
    <property type="molecule type" value="Genomic_DNA"/>
</dbReference>
<sequence>MEVNVIEPITHYVKEFDTPNDFDSWYKSHQEEMDKLTTHKLNKMYHINGYRVTRIKGVLSLKKAPSKPSKPDDSSETEQRFIAIENEISDMTDDIKNIKLALQTIQDYFKQLIPE</sequence>
<comment type="caution">
    <text evidence="1">The sequence shown here is derived from an EMBL/GenBank/DDBJ whole genome shotgun (WGS) entry which is preliminary data.</text>
</comment>
<evidence type="ECO:0000313" key="2">
    <source>
        <dbReference type="Proteomes" id="UP001470230"/>
    </source>
</evidence>
<organism evidence="1 2">
    <name type="scientific">Tritrichomonas musculus</name>
    <dbReference type="NCBI Taxonomy" id="1915356"/>
    <lineage>
        <taxon>Eukaryota</taxon>
        <taxon>Metamonada</taxon>
        <taxon>Parabasalia</taxon>
        <taxon>Tritrichomonadida</taxon>
        <taxon>Tritrichomonadidae</taxon>
        <taxon>Tritrichomonas</taxon>
    </lineage>
</organism>
<proteinExistence type="predicted"/>